<dbReference type="OrthoDB" id="10602758at2759"/>
<keyword evidence="2" id="KW-0812">Transmembrane</keyword>
<keyword evidence="2" id="KW-0472">Membrane</keyword>
<comment type="caution">
    <text evidence="3">The sequence shown here is derived from an EMBL/GenBank/DDBJ whole genome shotgun (WGS) entry which is preliminary data.</text>
</comment>
<gene>
    <name evidence="3" type="ORF">THAOC_17103</name>
</gene>
<evidence type="ECO:0000256" key="1">
    <source>
        <dbReference type="SAM" id="MobiDB-lite"/>
    </source>
</evidence>
<name>K0SAK4_THAOC</name>
<keyword evidence="4" id="KW-1185">Reference proteome</keyword>
<evidence type="ECO:0000256" key="2">
    <source>
        <dbReference type="SAM" id="Phobius"/>
    </source>
</evidence>
<accession>K0SAK4</accession>
<feature type="transmembrane region" description="Helical" evidence="2">
    <location>
        <begin position="12"/>
        <end position="37"/>
    </location>
</feature>
<dbReference type="Proteomes" id="UP000266841">
    <property type="component" value="Unassembled WGS sequence"/>
</dbReference>
<evidence type="ECO:0008006" key="5">
    <source>
        <dbReference type="Google" id="ProtNLM"/>
    </source>
</evidence>
<dbReference type="AlphaFoldDB" id="K0SAK4"/>
<dbReference type="EMBL" id="AGNL01018990">
    <property type="protein sequence ID" value="EJK62290.1"/>
    <property type="molecule type" value="Genomic_DNA"/>
</dbReference>
<sequence length="401" mass="43806">MVAIRGTSTRKAPFWLAFLPQIIALFLCSTLSFYFGVALGMQMGGCSIAAESNRGSLRGDNTDLSRDFDARVEAEVQHRLAGMKTEPRVSQPDSTDQSRGGKGGKGRPRRFPESMSKFANGASMVKKNDFLSTFDYGIPKPPSKREHESDPGKDHVLLLYGSDKALPDAHVNTSVVYLDGSGNDTSLREYSAADATANCGGLNVIYTDTHGGLEQCIAIVGNYESYHIQRWLRINPRGGSKLNAELPLEPVGRGLQTNGQDKFQAPGDRFALENQALLETYLERLGDTLATLEPMAKECAGNDNSVMVMVCNTGQSDLLINFICSAEARGFGDVVKKKLIVFATDNGVYEIARGLGMHAFYDEKVLASFYVDGSVLLTHPETFPLDIRKNAREGGKNLWRS</sequence>
<organism evidence="3 4">
    <name type="scientific">Thalassiosira oceanica</name>
    <name type="common">Marine diatom</name>
    <dbReference type="NCBI Taxonomy" id="159749"/>
    <lineage>
        <taxon>Eukaryota</taxon>
        <taxon>Sar</taxon>
        <taxon>Stramenopiles</taxon>
        <taxon>Ochrophyta</taxon>
        <taxon>Bacillariophyta</taxon>
        <taxon>Coscinodiscophyceae</taxon>
        <taxon>Thalassiosirophycidae</taxon>
        <taxon>Thalassiosirales</taxon>
        <taxon>Thalassiosiraceae</taxon>
        <taxon>Thalassiosira</taxon>
    </lineage>
</organism>
<keyword evidence="2" id="KW-1133">Transmembrane helix</keyword>
<proteinExistence type="predicted"/>
<evidence type="ECO:0000313" key="3">
    <source>
        <dbReference type="EMBL" id="EJK62290.1"/>
    </source>
</evidence>
<reference evidence="3 4" key="1">
    <citation type="journal article" date="2012" name="Genome Biol.">
        <title>Genome and low-iron response of an oceanic diatom adapted to chronic iron limitation.</title>
        <authorList>
            <person name="Lommer M."/>
            <person name="Specht M."/>
            <person name="Roy A.S."/>
            <person name="Kraemer L."/>
            <person name="Andreson R."/>
            <person name="Gutowska M.A."/>
            <person name="Wolf J."/>
            <person name="Bergner S.V."/>
            <person name="Schilhabel M.B."/>
            <person name="Klostermeier U.C."/>
            <person name="Beiko R.G."/>
            <person name="Rosenstiel P."/>
            <person name="Hippler M."/>
            <person name="Laroche J."/>
        </authorList>
    </citation>
    <scope>NUCLEOTIDE SEQUENCE [LARGE SCALE GENOMIC DNA]</scope>
    <source>
        <strain evidence="3 4">CCMP1005</strain>
    </source>
</reference>
<evidence type="ECO:0000313" key="4">
    <source>
        <dbReference type="Proteomes" id="UP000266841"/>
    </source>
</evidence>
<feature type="region of interest" description="Disordered" evidence="1">
    <location>
        <begin position="79"/>
        <end position="118"/>
    </location>
</feature>
<protein>
    <recommendedName>
        <fullName evidence="5">Transmembrane protein</fullName>
    </recommendedName>
</protein>